<dbReference type="AlphaFoldDB" id="A0A2N0UM87"/>
<dbReference type="PANTHER" id="PTHR42879:SF2">
    <property type="entry name" value="3-OXOACYL-[ACYL-CARRIER-PROTEIN] REDUCTASE FABG"/>
    <property type="match status" value="1"/>
</dbReference>
<organism evidence="10 11">
    <name type="scientific">Ruminococcus bromii</name>
    <dbReference type="NCBI Taxonomy" id="40518"/>
    <lineage>
        <taxon>Bacteria</taxon>
        <taxon>Bacillati</taxon>
        <taxon>Bacillota</taxon>
        <taxon>Clostridia</taxon>
        <taxon>Eubacteriales</taxon>
        <taxon>Oscillospiraceae</taxon>
        <taxon>Ruminococcus</taxon>
    </lineage>
</organism>
<dbReference type="Gene3D" id="3.40.50.720">
    <property type="entry name" value="NAD(P)-binding Rossmann-like Domain"/>
    <property type="match status" value="1"/>
</dbReference>
<dbReference type="RefSeq" id="WP_101028843.1">
    <property type="nucleotide sequence ID" value="NZ_CABMMZ010000039.1"/>
</dbReference>
<dbReference type="PROSITE" id="PS00061">
    <property type="entry name" value="ADH_SHORT"/>
    <property type="match status" value="1"/>
</dbReference>
<feature type="domain" description="Ketoreductase" evidence="9">
    <location>
        <begin position="6"/>
        <end position="186"/>
    </location>
</feature>
<dbReference type="GO" id="GO:0004316">
    <property type="term" value="F:3-oxoacyl-[acyl-carrier-protein] reductase (NADPH) activity"/>
    <property type="evidence" value="ECO:0007669"/>
    <property type="project" value="UniProtKB-UniRule"/>
</dbReference>
<comment type="similarity">
    <text evidence="2 8">Belongs to the short-chain dehydrogenases/reductases (SDR) family.</text>
</comment>
<dbReference type="PANTHER" id="PTHR42879">
    <property type="entry name" value="3-OXOACYL-(ACYL-CARRIER-PROTEIN) REDUCTASE"/>
    <property type="match status" value="1"/>
</dbReference>
<evidence type="ECO:0000256" key="4">
    <source>
        <dbReference type="ARBA" id="ARBA00022857"/>
    </source>
</evidence>
<evidence type="ECO:0000256" key="8">
    <source>
        <dbReference type="RuleBase" id="RU366074"/>
    </source>
</evidence>
<comment type="subunit">
    <text evidence="8">Homotetramer.</text>
</comment>
<keyword evidence="4 8" id="KW-0521">NADP</keyword>
<dbReference type="InterPro" id="IPR050259">
    <property type="entry name" value="SDR"/>
</dbReference>
<dbReference type="GO" id="GO:0008202">
    <property type="term" value="P:steroid metabolic process"/>
    <property type="evidence" value="ECO:0007669"/>
    <property type="project" value="UniProtKB-KW"/>
</dbReference>
<dbReference type="SMART" id="SM00822">
    <property type="entry name" value="PKS_KR"/>
    <property type="match status" value="1"/>
</dbReference>
<dbReference type="EC" id="1.1.1.100" evidence="3 8"/>
<name>A0A2N0UM87_9FIRM</name>
<dbReference type="InterPro" id="IPR020904">
    <property type="entry name" value="Sc_DH/Rdtase_CS"/>
</dbReference>
<dbReference type="GeneID" id="93768348"/>
<dbReference type="NCBIfam" id="NF005559">
    <property type="entry name" value="PRK07231.1"/>
    <property type="match status" value="1"/>
</dbReference>
<dbReference type="NCBIfam" id="TIGR01830">
    <property type="entry name" value="3oxo_ACP_reduc"/>
    <property type="match status" value="1"/>
</dbReference>
<dbReference type="Pfam" id="PF13561">
    <property type="entry name" value="adh_short_C2"/>
    <property type="match status" value="1"/>
</dbReference>
<dbReference type="UniPathway" id="UPA00094"/>
<evidence type="ECO:0000313" key="11">
    <source>
        <dbReference type="Proteomes" id="UP000233425"/>
    </source>
</evidence>
<sequence>MRFENKTAVVTGGSRGIGLAIATKLAKEGANIAILYVGDENEGIKAKEELSQYGTKVEQYFCDVSNFEESKKVVDQVIEEFGSIEILVNNAGITRDKLVLNMDEKDFDAVINVNLKGTFNMIKHTYKHFMKKRYGRICSTASIVGLTGNAGQANYSASKAGIIGLTKSVAKELAGRGVTANAVAPGYIATDMTSVLPDKVKDAMKAQIPAKRIGTPDDVADVVAFLCSDDAAYVTGEVIRVDGGLAM</sequence>
<comment type="pathway">
    <text evidence="1 8">Lipid metabolism; fatty acid biosynthesis.</text>
</comment>
<evidence type="ECO:0000259" key="9">
    <source>
        <dbReference type="SMART" id="SM00822"/>
    </source>
</evidence>
<comment type="function">
    <text evidence="8">Catalyzes the NADPH-dependent reduction of beta-ketoacyl-ACP substrates to beta-hydroxyacyl-ACP products, the first reductive step in the elongation cycle of fatty acid biosynthesis.</text>
</comment>
<dbReference type="GO" id="GO:0006633">
    <property type="term" value="P:fatty acid biosynthetic process"/>
    <property type="evidence" value="ECO:0007669"/>
    <property type="project" value="UniProtKB-UniPathway"/>
</dbReference>
<dbReference type="Proteomes" id="UP000233425">
    <property type="component" value="Unassembled WGS sequence"/>
</dbReference>
<comment type="catalytic activity">
    <reaction evidence="7 8">
        <text>a (3R)-hydroxyacyl-[ACP] + NADP(+) = a 3-oxoacyl-[ACP] + NADPH + H(+)</text>
        <dbReference type="Rhea" id="RHEA:17397"/>
        <dbReference type="Rhea" id="RHEA-COMP:9916"/>
        <dbReference type="Rhea" id="RHEA-COMP:9945"/>
        <dbReference type="ChEBI" id="CHEBI:15378"/>
        <dbReference type="ChEBI" id="CHEBI:57783"/>
        <dbReference type="ChEBI" id="CHEBI:58349"/>
        <dbReference type="ChEBI" id="CHEBI:78776"/>
        <dbReference type="ChEBI" id="CHEBI:78827"/>
        <dbReference type="EC" id="1.1.1.100"/>
    </reaction>
</comment>
<accession>A0A2N0UM87</accession>
<dbReference type="GO" id="GO:0051287">
    <property type="term" value="F:NAD binding"/>
    <property type="evidence" value="ECO:0007669"/>
    <property type="project" value="UniProtKB-UniRule"/>
</dbReference>
<dbReference type="PRINTS" id="PR00081">
    <property type="entry name" value="GDHRDH"/>
</dbReference>
<dbReference type="PRINTS" id="PR00080">
    <property type="entry name" value="SDRFAMILY"/>
</dbReference>
<dbReference type="FunFam" id="3.40.50.720:FF:000115">
    <property type="entry name" value="3-oxoacyl-[acyl-carrier-protein] reductase FabG"/>
    <property type="match status" value="1"/>
</dbReference>
<evidence type="ECO:0000256" key="6">
    <source>
        <dbReference type="ARBA" id="ARBA00023221"/>
    </source>
</evidence>
<dbReference type="SUPFAM" id="SSF51735">
    <property type="entry name" value="NAD(P)-binding Rossmann-fold domains"/>
    <property type="match status" value="1"/>
</dbReference>
<gene>
    <name evidence="10" type="primary">fabG_1</name>
    <name evidence="10" type="ORF">RBATCC27255_00779</name>
</gene>
<keyword evidence="8" id="KW-0276">Fatty acid metabolism</keyword>
<proteinExistence type="inferred from homology"/>
<reference evidence="10" key="1">
    <citation type="journal article" date="2018" name="Environ. Microbiol.">
        <title>Sporulation capability and amylosome conservation among diverse human colonic and rumen isolates of the keystone starch-degrader Ruminococcus bromii.</title>
        <authorList>
            <person name="Mukhopadhya I."/>
            <person name="Morais S."/>
            <person name="Laverde-Gomez J."/>
            <person name="Sheridan P.O."/>
            <person name="Walker A.W."/>
            <person name="Kelly W."/>
            <person name="Klieve A.V."/>
            <person name="Ouwerkerk D."/>
            <person name="Duncan S.H."/>
            <person name="Louis P."/>
            <person name="Koropatkin N."/>
            <person name="Cockburn D."/>
            <person name="Kibler R."/>
            <person name="Cooper P.J."/>
            <person name="Sandoval C."/>
            <person name="Crost E."/>
            <person name="Juge N."/>
            <person name="Bayer E.A."/>
            <person name="Flint H.J."/>
        </authorList>
    </citation>
    <scope>NUCLEOTIDE SEQUENCE [LARGE SCALE GENOMIC DNA]</scope>
    <source>
        <strain evidence="10">ATCC 27255</strain>
    </source>
</reference>
<evidence type="ECO:0000256" key="5">
    <source>
        <dbReference type="ARBA" id="ARBA00023002"/>
    </source>
</evidence>
<dbReference type="InterPro" id="IPR057326">
    <property type="entry name" value="KR_dom"/>
</dbReference>
<keyword evidence="6" id="KW-0753">Steroid metabolism</keyword>
<evidence type="ECO:0000256" key="2">
    <source>
        <dbReference type="ARBA" id="ARBA00006484"/>
    </source>
</evidence>
<keyword evidence="8" id="KW-0444">Lipid biosynthesis</keyword>
<keyword evidence="11" id="KW-1185">Reference proteome</keyword>
<evidence type="ECO:0000256" key="7">
    <source>
        <dbReference type="ARBA" id="ARBA00048508"/>
    </source>
</evidence>
<evidence type="ECO:0000256" key="3">
    <source>
        <dbReference type="ARBA" id="ARBA00012948"/>
    </source>
</evidence>
<evidence type="ECO:0000256" key="1">
    <source>
        <dbReference type="ARBA" id="ARBA00005194"/>
    </source>
</evidence>
<dbReference type="EMBL" id="NNSR01000039">
    <property type="protein sequence ID" value="PKD31399.1"/>
    <property type="molecule type" value="Genomic_DNA"/>
</dbReference>
<dbReference type="CDD" id="cd05333">
    <property type="entry name" value="BKR_SDR_c"/>
    <property type="match status" value="1"/>
</dbReference>
<dbReference type="InterPro" id="IPR002347">
    <property type="entry name" value="SDR_fam"/>
</dbReference>
<dbReference type="InterPro" id="IPR036291">
    <property type="entry name" value="NAD(P)-bd_dom_sf"/>
</dbReference>
<protein>
    <recommendedName>
        <fullName evidence="3 8">3-oxoacyl-[acyl-carrier-protein] reductase</fullName>
        <ecNumber evidence="3 8">1.1.1.100</ecNumber>
    </recommendedName>
</protein>
<keyword evidence="8" id="KW-0443">Lipid metabolism</keyword>
<dbReference type="InterPro" id="IPR011284">
    <property type="entry name" value="3oxo_ACP_reduc"/>
</dbReference>
<keyword evidence="8" id="KW-0275">Fatty acid biosynthesis</keyword>
<keyword evidence="5 8" id="KW-0560">Oxidoreductase</keyword>
<comment type="caution">
    <text evidence="10">The sequence shown here is derived from an EMBL/GenBank/DDBJ whole genome shotgun (WGS) entry which is preliminary data.</text>
</comment>
<evidence type="ECO:0000313" key="10">
    <source>
        <dbReference type="EMBL" id="PKD31399.1"/>
    </source>
</evidence>
<dbReference type="NCBIfam" id="NF009466">
    <property type="entry name" value="PRK12826.1-2"/>
    <property type="match status" value="1"/>
</dbReference>